<dbReference type="RefSeq" id="WP_123870399.1">
    <property type="nucleotide sequence ID" value="NZ_CP033932.1"/>
</dbReference>
<keyword evidence="2" id="KW-1185">Reference proteome</keyword>
<evidence type="ECO:0000313" key="1">
    <source>
        <dbReference type="EMBL" id="AZB25436.1"/>
    </source>
</evidence>
<gene>
    <name evidence="1" type="ORF">EG339_13030</name>
</gene>
<dbReference type="EMBL" id="CP033932">
    <property type="protein sequence ID" value="AZB25436.1"/>
    <property type="molecule type" value="Genomic_DNA"/>
</dbReference>
<dbReference type="Proteomes" id="UP000271193">
    <property type="component" value="Chromosome"/>
</dbReference>
<accession>A0A3G6TFI0</accession>
<sequence>MENIIFWRYQIINTGTKEAPFYGVHEVYFNEKTGKTISWTEDPVALDNYGNPEELRNDLEKILSDIKKQPVLFESELEQDLDLEKDNI</sequence>
<protein>
    <submittedName>
        <fullName evidence="1">Uncharacterized protein</fullName>
    </submittedName>
</protein>
<dbReference type="KEGG" id="cben:EG339_13030"/>
<name>A0A3G6TFI0_9FLAO</name>
<reference evidence="2" key="1">
    <citation type="submission" date="2018-11" db="EMBL/GenBank/DDBJ databases">
        <title>Proposal to divide the Flavobacteriaceae and reorganize its genera based on Amino Acid Identity values calculated from whole genome sequences.</title>
        <authorList>
            <person name="Nicholson A.C."/>
            <person name="Gulvik C.A."/>
            <person name="Whitney A.M."/>
            <person name="Humrighouse B.W."/>
            <person name="Bell M."/>
            <person name="Holmes B."/>
            <person name="Steigerwalt A.G."/>
            <person name="Villarma A."/>
            <person name="Sheth M."/>
            <person name="Batra D."/>
            <person name="Pryor J."/>
            <person name="Bernardet J.-F."/>
            <person name="Hugo C."/>
            <person name="Kampfer P."/>
            <person name="Newman J."/>
            <person name="McQuiston J.R."/>
        </authorList>
    </citation>
    <scope>NUCLEOTIDE SEQUENCE [LARGE SCALE GENOMIC DNA]</scope>
    <source>
        <strain evidence="2">G0229</strain>
    </source>
</reference>
<evidence type="ECO:0000313" key="2">
    <source>
        <dbReference type="Proteomes" id="UP000271193"/>
    </source>
</evidence>
<organism evidence="1 2">
    <name type="scientific">Chryseobacterium bernardetii</name>
    <dbReference type="NCBI Taxonomy" id="1241978"/>
    <lineage>
        <taxon>Bacteria</taxon>
        <taxon>Pseudomonadati</taxon>
        <taxon>Bacteroidota</taxon>
        <taxon>Flavobacteriia</taxon>
        <taxon>Flavobacteriales</taxon>
        <taxon>Weeksellaceae</taxon>
        <taxon>Chryseobacterium group</taxon>
        <taxon>Chryseobacterium</taxon>
    </lineage>
</organism>
<proteinExistence type="predicted"/>
<dbReference type="AlphaFoldDB" id="A0A3G6TFI0"/>
<dbReference type="GeneID" id="99065728"/>